<dbReference type="Pfam" id="PF13701">
    <property type="entry name" value="DDE_Tnp_1_4"/>
    <property type="match status" value="1"/>
</dbReference>
<dbReference type="GO" id="GO:0003677">
    <property type="term" value="F:DNA binding"/>
    <property type="evidence" value="ECO:0007669"/>
    <property type="project" value="InterPro"/>
</dbReference>
<gene>
    <name evidence="2" type="ORF">SCOCK_410050</name>
</gene>
<dbReference type="GO" id="GO:0006313">
    <property type="term" value="P:DNA transposition"/>
    <property type="evidence" value="ECO:0007669"/>
    <property type="project" value="InterPro"/>
</dbReference>
<dbReference type="PANTHER" id="PTHR30298:SF0">
    <property type="entry name" value="PROTEIN YBFL-RELATED"/>
    <property type="match status" value="1"/>
</dbReference>
<keyword evidence="3" id="KW-1185">Reference proteome</keyword>
<dbReference type="EMBL" id="CAJSLV010000072">
    <property type="protein sequence ID" value="CAG6396473.1"/>
    <property type="molecule type" value="Genomic_DNA"/>
</dbReference>
<dbReference type="InterPro" id="IPR051698">
    <property type="entry name" value="Transposase_11-like"/>
</dbReference>
<organism evidence="2 3">
    <name type="scientific">Actinacidiphila cocklensis</name>
    <dbReference type="NCBI Taxonomy" id="887465"/>
    <lineage>
        <taxon>Bacteria</taxon>
        <taxon>Bacillati</taxon>
        <taxon>Actinomycetota</taxon>
        <taxon>Actinomycetes</taxon>
        <taxon>Kitasatosporales</taxon>
        <taxon>Streptomycetaceae</taxon>
        <taxon>Actinacidiphila</taxon>
    </lineage>
</organism>
<dbReference type="PANTHER" id="PTHR30298">
    <property type="entry name" value="H REPEAT-ASSOCIATED PREDICTED TRANSPOSASE"/>
    <property type="match status" value="1"/>
</dbReference>
<evidence type="ECO:0000313" key="3">
    <source>
        <dbReference type="Proteomes" id="UP001152519"/>
    </source>
</evidence>
<accession>A0A9W4GTN6</accession>
<comment type="caution">
    <text evidence="2">The sequence shown here is derived from an EMBL/GenBank/DDBJ whole genome shotgun (WGS) entry which is preliminary data.</text>
</comment>
<protein>
    <recommendedName>
        <fullName evidence="1">Transposase DDE domain-containing protein</fullName>
    </recommendedName>
</protein>
<dbReference type="AlphaFoldDB" id="A0A9W4GTN6"/>
<sequence>MARTIGALAVAGGNTAADHITTAQLALAQLPKKYRRGRQTLIRTDSAGGTHEFVAWLAKRGRWLSYSVGMTITDAIHQAALQVPPAARYDRETGHGRRETRSVRVLTVTGLGLDFPHVTQAVKIHRYRTDAKSGKTTRQTVHAITDMATHQASPQHLGQLARGHWGIESVHHVRDTTFAEDASQIRTGHGPANMATLRNLAVNTLRDAGHRSIAAGLRQASYQPFTHPLDLLGLT</sequence>
<evidence type="ECO:0000313" key="2">
    <source>
        <dbReference type="EMBL" id="CAG6396473.1"/>
    </source>
</evidence>
<evidence type="ECO:0000259" key="1">
    <source>
        <dbReference type="Pfam" id="PF13701"/>
    </source>
</evidence>
<dbReference type="InterPro" id="IPR047647">
    <property type="entry name" value="ISAs1_transpos"/>
</dbReference>
<dbReference type="GO" id="GO:0004803">
    <property type="term" value="F:transposase activity"/>
    <property type="evidence" value="ECO:0007669"/>
    <property type="project" value="InterPro"/>
</dbReference>
<proteinExistence type="predicted"/>
<feature type="domain" description="Transposase DDE" evidence="1">
    <location>
        <begin position="24"/>
        <end position="103"/>
    </location>
</feature>
<reference evidence="2" key="1">
    <citation type="submission" date="2021-05" db="EMBL/GenBank/DDBJ databases">
        <authorList>
            <person name="Arsene-Ploetze F."/>
        </authorList>
    </citation>
    <scope>NUCLEOTIDE SEQUENCE</scope>
    <source>
        <strain evidence="2">DSM 42138</strain>
    </source>
</reference>
<dbReference type="InterPro" id="IPR025668">
    <property type="entry name" value="Tnp_DDE_dom"/>
</dbReference>
<dbReference type="NCBIfam" id="NF033564">
    <property type="entry name" value="transpos_ISAs1"/>
    <property type="match status" value="1"/>
</dbReference>
<dbReference type="Proteomes" id="UP001152519">
    <property type="component" value="Unassembled WGS sequence"/>
</dbReference>
<name>A0A9W4GTN6_9ACTN</name>